<evidence type="ECO:0000256" key="1">
    <source>
        <dbReference type="ARBA" id="ARBA00010944"/>
    </source>
</evidence>
<dbReference type="GO" id="GO:0048270">
    <property type="term" value="F:methionine adenosyltransferase regulator activity"/>
    <property type="evidence" value="ECO:0007669"/>
    <property type="project" value="TreeGrafter"/>
</dbReference>
<reference evidence="4 5" key="1">
    <citation type="journal article" date="2017" name="Front. Microbiol.">
        <title>New Insights into the Diversity of the Genus Faecalibacterium.</title>
        <authorList>
            <person name="Benevides L."/>
            <person name="Burman S."/>
            <person name="Martin R."/>
            <person name="Robert V."/>
            <person name="Thomas M."/>
            <person name="Miquel S."/>
            <person name="Chain F."/>
            <person name="Sokol H."/>
            <person name="Bermudez-Humaran L.G."/>
            <person name="Morrison M."/>
            <person name="Langella P."/>
            <person name="Azevedo V.A."/>
            <person name="Chatel J.M."/>
            <person name="Soares S."/>
        </authorList>
    </citation>
    <scope>NUCLEOTIDE SEQUENCE [LARGE SCALE GENOMIC DNA]</scope>
    <source>
        <strain evidence="4 5">AHMP21</strain>
    </source>
</reference>
<evidence type="ECO:0000313" key="5">
    <source>
        <dbReference type="Proteomes" id="UP000220904"/>
    </source>
</evidence>
<dbReference type="GO" id="GO:0048269">
    <property type="term" value="C:methionine adenosyltransferase complex"/>
    <property type="evidence" value="ECO:0007669"/>
    <property type="project" value="TreeGrafter"/>
</dbReference>
<dbReference type="Pfam" id="PF04321">
    <property type="entry name" value="RmlD_sub_bind"/>
    <property type="match status" value="1"/>
</dbReference>
<dbReference type="EC" id="1.1.1.133" evidence="2"/>
<dbReference type="Gene3D" id="3.40.50.720">
    <property type="entry name" value="NAD(P)-binding Rossmann-like Domain"/>
    <property type="match status" value="1"/>
</dbReference>
<dbReference type="InterPro" id="IPR036291">
    <property type="entry name" value="NAD(P)-bd_dom_sf"/>
</dbReference>
<dbReference type="PANTHER" id="PTHR10491">
    <property type="entry name" value="DTDP-4-DEHYDRORHAMNOSE REDUCTASE"/>
    <property type="match status" value="1"/>
</dbReference>
<gene>
    <name evidence="4" type="ORF">CHR60_06905</name>
</gene>
<protein>
    <recommendedName>
        <fullName evidence="2">dTDP-4-dehydrorhamnose reductase</fullName>
        <ecNumber evidence="2">1.1.1.133</ecNumber>
    </recommendedName>
</protein>
<proteinExistence type="inferred from homology"/>
<keyword evidence="2" id="KW-0521">NADP</keyword>
<keyword evidence="2" id="KW-0560">Oxidoreductase</keyword>
<name>A0A2A7B6P4_9FIRM</name>
<comment type="similarity">
    <text evidence="1 2">Belongs to the dTDP-4-dehydrorhamnose reductase family.</text>
</comment>
<feature type="domain" description="RmlD-like substrate binding" evidence="3">
    <location>
        <begin position="3"/>
        <end position="183"/>
    </location>
</feature>
<comment type="pathway">
    <text evidence="2">Carbohydrate biosynthesis; dTDP-L-rhamnose biosynthesis.</text>
</comment>
<dbReference type="InterPro" id="IPR029903">
    <property type="entry name" value="RmlD-like-bd"/>
</dbReference>
<dbReference type="GO" id="GO:0008831">
    <property type="term" value="F:dTDP-4-dehydrorhamnose reductase activity"/>
    <property type="evidence" value="ECO:0007669"/>
    <property type="project" value="UniProtKB-EC"/>
</dbReference>
<dbReference type="EMBL" id="NOUV01000014">
    <property type="protein sequence ID" value="PDX87074.1"/>
    <property type="molecule type" value="Genomic_DNA"/>
</dbReference>
<dbReference type="SUPFAM" id="SSF51735">
    <property type="entry name" value="NAD(P)-binding Rossmann-fold domains"/>
    <property type="match status" value="1"/>
</dbReference>
<dbReference type="RefSeq" id="WP_097792890.1">
    <property type="nucleotide sequence ID" value="NZ_NOUV01000014.1"/>
</dbReference>
<dbReference type="UniPathway" id="UPA00124"/>
<dbReference type="InterPro" id="IPR005913">
    <property type="entry name" value="dTDP_dehydrorham_reduct"/>
</dbReference>
<dbReference type="PANTHER" id="PTHR10491:SF4">
    <property type="entry name" value="METHIONINE ADENOSYLTRANSFERASE 2 SUBUNIT BETA"/>
    <property type="match status" value="1"/>
</dbReference>
<organism evidence="4 5">
    <name type="scientific">Faecalibacterium prausnitzii</name>
    <dbReference type="NCBI Taxonomy" id="853"/>
    <lineage>
        <taxon>Bacteria</taxon>
        <taxon>Bacillati</taxon>
        <taxon>Bacillota</taxon>
        <taxon>Clostridia</taxon>
        <taxon>Eubacteriales</taxon>
        <taxon>Oscillospiraceae</taxon>
        <taxon>Faecalibacterium</taxon>
    </lineage>
</organism>
<evidence type="ECO:0000256" key="2">
    <source>
        <dbReference type="RuleBase" id="RU364082"/>
    </source>
</evidence>
<dbReference type="OrthoDB" id="9808602at2"/>
<dbReference type="GO" id="GO:0019305">
    <property type="term" value="P:dTDP-rhamnose biosynthetic process"/>
    <property type="evidence" value="ECO:0007669"/>
    <property type="project" value="UniProtKB-UniPathway"/>
</dbReference>
<accession>A0A2A7B6P4</accession>
<comment type="caution">
    <text evidence="4">The sequence shown here is derived from an EMBL/GenBank/DDBJ whole genome shotgun (WGS) entry which is preliminary data.</text>
</comment>
<sequence length="282" mass="31271">MQKILVSGAGGFVGARVMQQWREKAELFAFPRGFLAAATQEDLCRFAAQVQPDVVLHLAALSDTGYCQQHPEDSRRANVEVPLWMARAAAETGAKLVAFSSDQVYSGAAQEGPLPETLSLSPSNIYGQHKLEAEQRVLEVLPDAVFLRVPWMYDLPGYQLPIRGNLPLNLLRAALRRTPVQFSAHDWRGISFVREVIENLYPALSLPGGVYNFGSDNDRSMVETARQFAELLGISVAIEITDWHRNLRMDGCKAAAQGITFCSTQEGFARCLREYDLSGEPR</sequence>
<evidence type="ECO:0000259" key="3">
    <source>
        <dbReference type="Pfam" id="PF04321"/>
    </source>
</evidence>
<evidence type="ECO:0000313" key="4">
    <source>
        <dbReference type="EMBL" id="PDX87074.1"/>
    </source>
</evidence>
<dbReference type="Proteomes" id="UP000220904">
    <property type="component" value="Unassembled WGS sequence"/>
</dbReference>
<dbReference type="GO" id="GO:0006556">
    <property type="term" value="P:S-adenosylmethionine biosynthetic process"/>
    <property type="evidence" value="ECO:0007669"/>
    <property type="project" value="TreeGrafter"/>
</dbReference>
<dbReference type="AlphaFoldDB" id="A0A2A7B6P4"/>
<comment type="function">
    <text evidence="2">Catalyzes the reduction of dTDP-6-deoxy-L-lyxo-4-hexulose to yield dTDP-L-rhamnose.</text>
</comment>